<dbReference type="Gene3D" id="3.40.50.300">
    <property type="entry name" value="P-loop containing nucleotide triphosphate hydrolases"/>
    <property type="match status" value="1"/>
</dbReference>
<sequence length="571" mass="61446">MKPGFDPAAVSEVQRLTLAGQADRVVEFLAGFEPRDAEQRFEYECALGWALQTQGDYRSAVGHMLRALRATARRQDLRVRARHQLAWTFMRSGDFARAERQLRRALDEVHATGVGTWLEPGLLNTLASIHRRRGMLGLAVQTYEQALALPRIGPEARYYGIGVSNLALALMRGGDLERAQNLLNNLLPSLAESVPPGYTAYVHLSRARLALLQSDPDGCEAALEEARRAASPSDYQIGVRLSVQGAELELSRGHAARARTLLEGLLPELLHKAALNDLAPEAARLLAMALFELHRHEEALEKARLAAGLGRHADVLEWAAGLRVAGQCLAALGRRDEALAALEEARSVLRGTEFVPEQTCLDQTMKALGLGTGAPAARTPGGAGARGSGERGGVLARLRLRDGRTFVTHDVALIARVRGAASDRLPALIVGETGTGKELVAHLIHELSDRADSAFVVVDCATLPEGLAEAELFGAARGAFSGAVADRAGLIAAADGGTLFLDELPELSLALQAKLLRLLQEGSYRRVGENQLRSIDARIVAATNRDPEGLMASGTLKPDLFYRLDGHRLVL</sequence>
<dbReference type="InterPro" id="IPR002078">
    <property type="entry name" value="Sigma_54_int"/>
</dbReference>
<dbReference type="Gene3D" id="1.25.40.10">
    <property type="entry name" value="Tetratricopeptide repeat domain"/>
    <property type="match status" value="3"/>
</dbReference>
<dbReference type="EMBL" id="VBOT01000162">
    <property type="protein sequence ID" value="TMQ47901.1"/>
    <property type="molecule type" value="Genomic_DNA"/>
</dbReference>
<evidence type="ECO:0000259" key="3">
    <source>
        <dbReference type="PROSITE" id="PS50045"/>
    </source>
</evidence>
<dbReference type="GO" id="GO:0005524">
    <property type="term" value="F:ATP binding"/>
    <property type="evidence" value="ECO:0007669"/>
    <property type="project" value="UniProtKB-KW"/>
</dbReference>
<dbReference type="Proteomes" id="UP000320184">
    <property type="component" value="Unassembled WGS sequence"/>
</dbReference>
<dbReference type="InterPro" id="IPR011990">
    <property type="entry name" value="TPR-like_helical_dom_sf"/>
</dbReference>
<name>A0A538S952_UNCEI</name>
<keyword evidence="1" id="KW-0547">Nucleotide-binding</keyword>
<evidence type="ECO:0000256" key="2">
    <source>
        <dbReference type="ARBA" id="ARBA00022840"/>
    </source>
</evidence>
<dbReference type="InterPro" id="IPR025943">
    <property type="entry name" value="Sigma_54_int_dom_ATP-bd_2"/>
</dbReference>
<evidence type="ECO:0000313" key="4">
    <source>
        <dbReference type="EMBL" id="TMQ47901.1"/>
    </source>
</evidence>
<evidence type="ECO:0000256" key="1">
    <source>
        <dbReference type="ARBA" id="ARBA00022741"/>
    </source>
</evidence>
<dbReference type="CDD" id="cd00009">
    <property type="entry name" value="AAA"/>
    <property type="match status" value="1"/>
</dbReference>
<dbReference type="SUPFAM" id="SSF52540">
    <property type="entry name" value="P-loop containing nucleoside triphosphate hydrolases"/>
    <property type="match status" value="1"/>
</dbReference>
<dbReference type="InterPro" id="IPR019734">
    <property type="entry name" value="TPR_rpt"/>
</dbReference>
<organism evidence="4 5">
    <name type="scientific">Eiseniibacteriota bacterium</name>
    <dbReference type="NCBI Taxonomy" id="2212470"/>
    <lineage>
        <taxon>Bacteria</taxon>
        <taxon>Candidatus Eiseniibacteriota</taxon>
    </lineage>
</organism>
<reference evidence="4 5" key="1">
    <citation type="journal article" date="2019" name="Nat. Microbiol.">
        <title>Mediterranean grassland soil C-N compound turnover is dependent on rainfall and depth, and is mediated by genomically divergent microorganisms.</title>
        <authorList>
            <person name="Diamond S."/>
            <person name="Andeer P.F."/>
            <person name="Li Z."/>
            <person name="Crits-Christoph A."/>
            <person name="Burstein D."/>
            <person name="Anantharaman K."/>
            <person name="Lane K.R."/>
            <person name="Thomas B.C."/>
            <person name="Pan C."/>
            <person name="Northen T.R."/>
            <person name="Banfield J.F."/>
        </authorList>
    </citation>
    <scope>NUCLEOTIDE SEQUENCE [LARGE SCALE GENOMIC DNA]</scope>
    <source>
        <strain evidence="4">WS_3</strain>
    </source>
</reference>
<dbReference type="SUPFAM" id="SSF48452">
    <property type="entry name" value="TPR-like"/>
    <property type="match status" value="2"/>
</dbReference>
<accession>A0A538S952</accession>
<dbReference type="InterPro" id="IPR003593">
    <property type="entry name" value="AAA+_ATPase"/>
</dbReference>
<dbReference type="Pfam" id="PF00158">
    <property type="entry name" value="Sigma54_activat"/>
    <property type="match status" value="1"/>
</dbReference>
<feature type="domain" description="Sigma-54 factor interaction" evidence="3">
    <location>
        <begin position="413"/>
        <end position="571"/>
    </location>
</feature>
<dbReference type="SMART" id="SM00382">
    <property type="entry name" value="AAA"/>
    <property type="match status" value="1"/>
</dbReference>
<gene>
    <name evidence="4" type="ORF">E6K73_12910</name>
</gene>
<dbReference type="Pfam" id="PF13176">
    <property type="entry name" value="TPR_7"/>
    <property type="match status" value="1"/>
</dbReference>
<dbReference type="InterPro" id="IPR027417">
    <property type="entry name" value="P-loop_NTPase"/>
</dbReference>
<dbReference type="GO" id="GO:0006355">
    <property type="term" value="P:regulation of DNA-templated transcription"/>
    <property type="evidence" value="ECO:0007669"/>
    <property type="project" value="InterPro"/>
</dbReference>
<dbReference type="PROSITE" id="PS00676">
    <property type="entry name" value="SIGMA54_INTERACT_2"/>
    <property type="match status" value="1"/>
</dbReference>
<comment type="caution">
    <text evidence="4">The sequence shown here is derived from an EMBL/GenBank/DDBJ whole genome shotgun (WGS) entry which is preliminary data.</text>
</comment>
<dbReference type="FunFam" id="3.40.50.300:FF:000006">
    <property type="entry name" value="DNA-binding transcriptional regulator NtrC"/>
    <property type="match status" value="1"/>
</dbReference>
<feature type="non-terminal residue" evidence="4">
    <location>
        <position position="571"/>
    </location>
</feature>
<dbReference type="PANTHER" id="PTHR32071">
    <property type="entry name" value="TRANSCRIPTIONAL REGULATORY PROTEIN"/>
    <property type="match status" value="1"/>
</dbReference>
<protein>
    <submittedName>
        <fullName evidence="4">Tetratricopeptide repeat protein</fullName>
    </submittedName>
</protein>
<dbReference type="SMART" id="SM00028">
    <property type="entry name" value="TPR"/>
    <property type="match status" value="6"/>
</dbReference>
<dbReference type="AlphaFoldDB" id="A0A538S952"/>
<keyword evidence="2" id="KW-0067">ATP-binding</keyword>
<evidence type="ECO:0000313" key="5">
    <source>
        <dbReference type="Proteomes" id="UP000320184"/>
    </source>
</evidence>
<dbReference type="PROSITE" id="PS50045">
    <property type="entry name" value="SIGMA54_INTERACT_4"/>
    <property type="match status" value="1"/>
</dbReference>
<proteinExistence type="predicted"/>